<dbReference type="EMBL" id="CP119917">
    <property type="protein sequence ID" value="WFD14892.1"/>
    <property type="molecule type" value="Genomic_DNA"/>
</dbReference>
<dbReference type="Proteomes" id="UP001217582">
    <property type="component" value="Chromosome 2"/>
</dbReference>
<reference evidence="9 10" key="1">
    <citation type="submission" date="2023-03" db="EMBL/GenBank/DDBJ databases">
        <title>Mating type loci evolution in Malassezia.</title>
        <authorList>
            <person name="Coelho M.A."/>
        </authorList>
    </citation>
    <scope>NUCLEOTIDE SEQUENCE [LARGE SCALE GENOMIC DNA]</scope>
    <source>
        <strain evidence="9 10">CBS 13387</strain>
    </source>
</reference>
<keyword evidence="3" id="KW-0479">Metal-binding</keyword>
<keyword evidence="10" id="KW-1185">Reference proteome</keyword>
<keyword evidence="5" id="KW-0560">Oxidoreductase</keyword>
<proteinExistence type="inferred from homology"/>
<dbReference type="InterPro" id="IPR027450">
    <property type="entry name" value="AlkB-like"/>
</dbReference>
<evidence type="ECO:0000313" key="10">
    <source>
        <dbReference type="Proteomes" id="UP001217582"/>
    </source>
</evidence>
<evidence type="ECO:0000256" key="3">
    <source>
        <dbReference type="ARBA" id="ARBA00022723"/>
    </source>
</evidence>
<dbReference type="GO" id="GO:0051213">
    <property type="term" value="F:dioxygenase activity"/>
    <property type="evidence" value="ECO:0007669"/>
    <property type="project" value="UniProtKB-KW"/>
</dbReference>
<evidence type="ECO:0000256" key="7">
    <source>
        <dbReference type="ARBA" id="ARBA00023242"/>
    </source>
</evidence>
<dbReference type="Gene3D" id="2.60.120.590">
    <property type="entry name" value="Alpha-ketoglutarate-dependent dioxygenase AlkB-like"/>
    <property type="match status" value="1"/>
</dbReference>
<evidence type="ECO:0000256" key="2">
    <source>
        <dbReference type="ARBA" id="ARBA00007879"/>
    </source>
</evidence>
<evidence type="ECO:0000259" key="8">
    <source>
        <dbReference type="PROSITE" id="PS51471"/>
    </source>
</evidence>
<accession>A0AAJ5YXS1</accession>
<protein>
    <recommendedName>
        <fullName evidence="8">Fe2OG dioxygenase domain-containing protein</fullName>
    </recommendedName>
</protein>
<dbReference type="InterPro" id="IPR037151">
    <property type="entry name" value="AlkB-like_sf"/>
</dbReference>
<dbReference type="InterPro" id="IPR005123">
    <property type="entry name" value="Oxoglu/Fe-dep_dioxygenase_dom"/>
</dbReference>
<comment type="subcellular location">
    <subcellularLocation>
        <location evidence="1">Nucleus</location>
    </subcellularLocation>
</comment>
<dbReference type="PROSITE" id="PS51471">
    <property type="entry name" value="FE2OG_OXY"/>
    <property type="match status" value="1"/>
</dbReference>
<dbReference type="Pfam" id="PF13532">
    <property type="entry name" value="2OG-FeII_Oxy_2"/>
    <property type="match status" value="1"/>
</dbReference>
<keyword evidence="7" id="KW-0539">Nucleus</keyword>
<dbReference type="GO" id="GO:0046872">
    <property type="term" value="F:metal ion binding"/>
    <property type="evidence" value="ECO:0007669"/>
    <property type="project" value="UniProtKB-KW"/>
</dbReference>
<evidence type="ECO:0000256" key="5">
    <source>
        <dbReference type="ARBA" id="ARBA00023002"/>
    </source>
</evidence>
<evidence type="ECO:0000256" key="6">
    <source>
        <dbReference type="ARBA" id="ARBA00023004"/>
    </source>
</evidence>
<dbReference type="AlphaFoldDB" id="A0AAJ5YXS1"/>
<dbReference type="GO" id="GO:0005634">
    <property type="term" value="C:nucleus"/>
    <property type="evidence" value="ECO:0007669"/>
    <property type="project" value="UniProtKB-SubCell"/>
</dbReference>
<feature type="domain" description="Fe2OG dioxygenase" evidence="8">
    <location>
        <begin position="92"/>
        <end position="218"/>
    </location>
</feature>
<evidence type="ECO:0000256" key="4">
    <source>
        <dbReference type="ARBA" id="ARBA00022964"/>
    </source>
</evidence>
<dbReference type="InterPro" id="IPR032862">
    <property type="entry name" value="ALKBH6"/>
</dbReference>
<dbReference type="PANTHER" id="PTHR46030:SF1">
    <property type="entry name" value="ALPHA-KETOGLUTARATE-DEPENDENT DIOXYGENASE ALKB HOMOLOG 6"/>
    <property type="match status" value="1"/>
</dbReference>
<name>A0AAJ5YXS1_9BASI</name>
<gene>
    <name evidence="9" type="ORF">MARU1_000903</name>
</gene>
<comment type="similarity">
    <text evidence="2">Belongs to the alkB family.</text>
</comment>
<sequence>MAHQLDLPEACEDGFTYIQDFVTEDEEAFLLAKIDAAPRWKALAHRRLQMWGGECVGKTLVSKPLPPHVTQFPALITRLEQTGAFVASRHGQPNHCLVNEYLPGQGIMPHADGPAYFPVVATISLGAPTLLDWYRTKPEGGYDPTPAFSILLEPRSLLITRGQAYTRYLHGIDARTHDSPEQVARIINAHALAQTTRAAYSSVVARRRRVSLTFRDVERVQKGLG</sequence>
<evidence type="ECO:0000256" key="1">
    <source>
        <dbReference type="ARBA" id="ARBA00004123"/>
    </source>
</evidence>
<organism evidence="9 10">
    <name type="scientific">Malassezia arunalokei</name>
    <dbReference type="NCBI Taxonomy" id="1514897"/>
    <lineage>
        <taxon>Eukaryota</taxon>
        <taxon>Fungi</taxon>
        <taxon>Dikarya</taxon>
        <taxon>Basidiomycota</taxon>
        <taxon>Ustilaginomycotina</taxon>
        <taxon>Malasseziomycetes</taxon>
        <taxon>Malasseziales</taxon>
        <taxon>Malasseziaceae</taxon>
        <taxon>Malassezia</taxon>
    </lineage>
</organism>
<keyword evidence="4" id="KW-0223">Dioxygenase</keyword>
<evidence type="ECO:0000313" key="9">
    <source>
        <dbReference type="EMBL" id="WFD14892.1"/>
    </source>
</evidence>
<dbReference type="PANTHER" id="PTHR46030">
    <property type="entry name" value="ALPHA-KETOGLUTARATE-DEPENDENT DIOXYGENASE ALKB HOMOLOG 6"/>
    <property type="match status" value="1"/>
</dbReference>
<dbReference type="SUPFAM" id="SSF51197">
    <property type="entry name" value="Clavaminate synthase-like"/>
    <property type="match status" value="1"/>
</dbReference>
<keyword evidence="6" id="KW-0408">Iron</keyword>